<reference evidence="8 9" key="1">
    <citation type="submission" date="2019-11" db="EMBL/GenBank/DDBJ databases">
        <title>Whole genome sequence of Oryza granulata.</title>
        <authorList>
            <person name="Li W."/>
        </authorList>
    </citation>
    <scope>NUCLEOTIDE SEQUENCE [LARGE SCALE GENOMIC DNA]</scope>
    <source>
        <strain evidence="9">cv. Menghai</strain>
        <tissue evidence="8">Leaf</tissue>
    </source>
</reference>
<keyword evidence="5" id="KW-0238">DNA-binding</keyword>
<dbReference type="PANTHER" id="PTHR47165">
    <property type="entry name" value="OS03G0429900 PROTEIN"/>
    <property type="match status" value="1"/>
</dbReference>
<evidence type="ECO:0000256" key="5">
    <source>
        <dbReference type="ARBA" id="ARBA00023125"/>
    </source>
</evidence>
<protein>
    <submittedName>
        <fullName evidence="8">Uncharacterized protein</fullName>
    </submittedName>
</protein>
<keyword evidence="9" id="KW-1185">Reference proteome</keyword>
<proteinExistence type="inferred from homology"/>
<dbReference type="InterPro" id="IPR012340">
    <property type="entry name" value="NA-bd_OB-fold"/>
</dbReference>
<dbReference type="Proteomes" id="UP000479710">
    <property type="component" value="Unassembled WGS sequence"/>
</dbReference>
<accession>A0A6G1E873</accession>
<dbReference type="CDD" id="cd04480">
    <property type="entry name" value="RPA1_DBD_A_like"/>
    <property type="match status" value="1"/>
</dbReference>
<keyword evidence="2" id="KW-0479">Metal-binding</keyword>
<evidence type="ECO:0000256" key="1">
    <source>
        <dbReference type="ARBA" id="ARBA00005690"/>
    </source>
</evidence>
<dbReference type="InterPro" id="IPR003871">
    <property type="entry name" value="RFA1B/D_OB_1st"/>
</dbReference>
<evidence type="ECO:0000259" key="7">
    <source>
        <dbReference type="Pfam" id="PF08646"/>
    </source>
</evidence>
<name>A0A6G1E873_9ORYZ</name>
<comment type="caution">
    <text evidence="8">The sequence shown here is derived from an EMBL/GenBank/DDBJ whole genome shotgun (WGS) entry which is preliminary data.</text>
</comment>
<sequence>MDVAAAAPPWAAAFASAAFPALGSLFLKRITITDDDLDLVSRSLPASFRDLSLLLCDGFSSAAQVPPPLLLCISFKFQAKMSLDENEFTPLSQLIHGSNGCRVRVRISRMWVSFNPNDGTVFGLDSLLIDDKGETMQARVLPKDMKQLEQRLVEGKFYTLSDFTVDLKLKNYMTCRNGLMMYIGSQTVVDEIEGCVDEIPLHSFEFVDFGDLSSRNRNNSLLTDVIGQIVYVGGIQQALKMKSLRRVLFREIQIQDLSGRIQNVTLYGDLGCHFDVELVLKKGQEAPNTRYFCRVCLKDIDCTRGWWYLGCFHCRRSISVDGNGTKFWCNGCGQNNPSPAPWYKLDAKAEDPIGNMNFMIFGEQAQELIGVAAEELVEGIEDDDRYTVPDEKVLLMVETDLNTASEAEQADAEAE</sequence>
<dbReference type="Gene3D" id="2.40.50.140">
    <property type="entry name" value="Nucleic acid-binding proteins"/>
    <property type="match status" value="2"/>
</dbReference>
<keyword evidence="3" id="KW-0863">Zinc-finger</keyword>
<dbReference type="OrthoDB" id="642880at2759"/>
<evidence type="ECO:0000259" key="6">
    <source>
        <dbReference type="Pfam" id="PF02721"/>
    </source>
</evidence>
<organism evidence="8 9">
    <name type="scientific">Oryza meyeriana var. granulata</name>
    <dbReference type="NCBI Taxonomy" id="110450"/>
    <lineage>
        <taxon>Eukaryota</taxon>
        <taxon>Viridiplantae</taxon>
        <taxon>Streptophyta</taxon>
        <taxon>Embryophyta</taxon>
        <taxon>Tracheophyta</taxon>
        <taxon>Spermatophyta</taxon>
        <taxon>Magnoliopsida</taxon>
        <taxon>Liliopsida</taxon>
        <taxon>Poales</taxon>
        <taxon>Poaceae</taxon>
        <taxon>BOP clade</taxon>
        <taxon>Oryzoideae</taxon>
        <taxon>Oryzeae</taxon>
        <taxon>Oryzinae</taxon>
        <taxon>Oryza</taxon>
        <taxon>Oryza meyeriana</taxon>
    </lineage>
</organism>
<evidence type="ECO:0000313" key="9">
    <source>
        <dbReference type="Proteomes" id="UP000479710"/>
    </source>
</evidence>
<dbReference type="InterPro" id="IPR032675">
    <property type="entry name" value="LRR_dom_sf"/>
</dbReference>
<dbReference type="InterPro" id="IPR047192">
    <property type="entry name" value="Euk_RPA1_DBD_C"/>
</dbReference>
<keyword evidence="4" id="KW-0862">Zinc</keyword>
<feature type="domain" description="Replication protein A 70 kDa DNA-binding subunit B/D first OB fold" evidence="6">
    <location>
        <begin position="88"/>
        <end position="190"/>
    </location>
</feature>
<evidence type="ECO:0000313" key="8">
    <source>
        <dbReference type="EMBL" id="KAF0920907.1"/>
    </source>
</evidence>
<dbReference type="CDD" id="cd04476">
    <property type="entry name" value="RPA1_DBD_C"/>
    <property type="match status" value="1"/>
</dbReference>
<dbReference type="InterPro" id="IPR013955">
    <property type="entry name" value="Rep_factor-A_C"/>
</dbReference>
<dbReference type="Gene3D" id="3.80.10.10">
    <property type="entry name" value="Ribonuclease Inhibitor"/>
    <property type="match status" value="1"/>
</dbReference>
<evidence type="ECO:0000256" key="2">
    <source>
        <dbReference type="ARBA" id="ARBA00022723"/>
    </source>
</evidence>
<dbReference type="Pfam" id="PF02721">
    <property type="entry name" value="DUF223"/>
    <property type="match status" value="1"/>
</dbReference>
<evidence type="ECO:0000256" key="3">
    <source>
        <dbReference type="ARBA" id="ARBA00022771"/>
    </source>
</evidence>
<dbReference type="GO" id="GO:0008270">
    <property type="term" value="F:zinc ion binding"/>
    <property type="evidence" value="ECO:0007669"/>
    <property type="project" value="UniProtKB-KW"/>
</dbReference>
<dbReference type="SUPFAM" id="SSF50249">
    <property type="entry name" value="Nucleic acid-binding proteins"/>
    <property type="match status" value="3"/>
</dbReference>
<dbReference type="PANTHER" id="PTHR47165:SF3">
    <property type="entry name" value="RETROTRANSPOSON-LIKE PROTEIN"/>
    <property type="match status" value="1"/>
</dbReference>
<gene>
    <name evidence="8" type="ORF">E2562_037592</name>
</gene>
<feature type="domain" description="Replication factor A C-terminal" evidence="7">
    <location>
        <begin position="305"/>
        <end position="383"/>
    </location>
</feature>
<dbReference type="GO" id="GO:0003677">
    <property type="term" value="F:DNA binding"/>
    <property type="evidence" value="ECO:0007669"/>
    <property type="project" value="UniProtKB-KW"/>
</dbReference>
<comment type="similarity">
    <text evidence="1">Belongs to the replication factor A protein 1 family.</text>
</comment>
<dbReference type="EMBL" id="SPHZ02000005">
    <property type="protein sequence ID" value="KAF0920907.1"/>
    <property type="molecule type" value="Genomic_DNA"/>
</dbReference>
<dbReference type="AlphaFoldDB" id="A0A6G1E873"/>
<evidence type="ECO:0000256" key="4">
    <source>
        <dbReference type="ARBA" id="ARBA00022833"/>
    </source>
</evidence>
<dbReference type="Pfam" id="PF08646">
    <property type="entry name" value="Rep_fac-A_C"/>
    <property type="match status" value="1"/>
</dbReference>